<evidence type="ECO:0008006" key="3">
    <source>
        <dbReference type="Google" id="ProtNLM"/>
    </source>
</evidence>
<gene>
    <name evidence="1" type="ORF">PM001_LOCUS31374</name>
</gene>
<dbReference type="AlphaFoldDB" id="A0AAV1VH42"/>
<proteinExistence type="predicted"/>
<comment type="caution">
    <text evidence="1">The sequence shown here is derived from an EMBL/GenBank/DDBJ whole genome shotgun (WGS) entry which is preliminary data.</text>
</comment>
<accession>A0AAV1VH42</accession>
<evidence type="ECO:0000313" key="1">
    <source>
        <dbReference type="EMBL" id="CAK7946224.1"/>
    </source>
</evidence>
<organism evidence="1 2">
    <name type="scientific">Peronospora matthiolae</name>
    <dbReference type="NCBI Taxonomy" id="2874970"/>
    <lineage>
        <taxon>Eukaryota</taxon>
        <taxon>Sar</taxon>
        <taxon>Stramenopiles</taxon>
        <taxon>Oomycota</taxon>
        <taxon>Peronosporomycetes</taxon>
        <taxon>Peronosporales</taxon>
        <taxon>Peronosporaceae</taxon>
        <taxon>Peronospora</taxon>
    </lineage>
</organism>
<reference evidence="1" key="1">
    <citation type="submission" date="2024-01" db="EMBL/GenBank/DDBJ databases">
        <authorList>
            <person name="Webb A."/>
        </authorList>
    </citation>
    <scope>NUCLEOTIDE SEQUENCE</scope>
    <source>
        <strain evidence="1">Pm1</strain>
    </source>
</reference>
<sequence length="77" mass="8468">MHKRPSEIAIVVVVLSPPEPGTRRDRRTVRVGCPSPDVCRPIPKRTLSTPPHLSLPCWVSQANDPVATIVTEVPHES</sequence>
<dbReference type="Proteomes" id="UP001162060">
    <property type="component" value="Unassembled WGS sequence"/>
</dbReference>
<dbReference type="EMBL" id="CAKLBY020000345">
    <property type="protein sequence ID" value="CAK7946224.1"/>
    <property type="molecule type" value="Genomic_DNA"/>
</dbReference>
<evidence type="ECO:0000313" key="2">
    <source>
        <dbReference type="Proteomes" id="UP001162060"/>
    </source>
</evidence>
<protein>
    <recommendedName>
        <fullName evidence="3">Secreted protein</fullName>
    </recommendedName>
</protein>
<name>A0AAV1VH42_9STRA</name>